<evidence type="ECO:0000313" key="2">
    <source>
        <dbReference type="Proteomes" id="UP001586593"/>
    </source>
</evidence>
<evidence type="ECO:0000313" key="1">
    <source>
        <dbReference type="EMBL" id="KAL1849929.1"/>
    </source>
</evidence>
<proteinExistence type="predicted"/>
<keyword evidence="2" id="KW-1185">Reference proteome</keyword>
<comment type="caution">
    <text evidence="1">The sequence shown here is derived from an EMBL/GenBank/DDBJ whole genome shotgun (WGS) entry which is preliminary data.</text>
</comment>
<protein>
    <submittedName>
        <fullName evidence="1">Uncharacterized protein</fullName>
    </submittedName>
</protein>
<gene>
    <name evidence="1" type="ORF">VTK73DRAFT_9777</name>
</gene>
<dbReference type="EMBL" id="JAZHXJ010000849">
    <property type="protein sequence ID" value="KAL1849929.1"/>
    <property type="molecule type" value="Genomic_DNA"/>
</dbReference>
<dbReference type="Proteomes" id="UP001586593">
    <property type="component" value="Unassembled WGS sequence"/>
</dbReference>
<name>A0ABR3W0E3_9PEZI</name>
<reference evidence="1 2" key="1">
    <citation type="journal article" date="2024" name="Commun. Biol.">
        <title>Comparative genomic analysis of thermophilic fungi reveals convergent evolutionary adaptations and gene losses.</title>
        <authorList>
            <person name="Steindorff A.S."/>
            <person name="Aguilar-Pontes M.V."/>
            <person name="Robinson A.J."/>
            <person name="Andreopoulos B."/>
            <person name="LaButti K."/>
            <person name="Kuo A."/>
            <person name="Mondo S."/>
            <person name="Riley R."/>
            <person name="Otillar R."/>
            <person name="Haridas S."/>
            <person name="Lipzen A."/>
            <person name="Grimwood J."/>
            <person name="Schmutz J."/>
            <person name="Clum A."/>
            <person name="Reid I.D."/>
            <person name="Moisan M.C."/>
            <person name="Butler G."/>
            <person name="Nguyen T.T.M."/>
            <person name="Dewar K."/>
            <person name="Conant G."/>
            <person name="Drula E."/>
            <person name="Henrissat B."/>
            <person name="Hansel C."/>
            <person name="Singer S."/>
            <person name="Hutchinson M.I."/>
            <person name="de Vries R.P."/>
            <person name="Natvig D.O."/>
            <person name="Powell A.J."/>
            <person name="Tsang A."/>
            <person name="Grigoriev I.V."/>
        </authorList>
    </citation>
    <scope>NUCLEOTIDE SEQUENCE [LARGE SCALE GENOMIC DNA]</scope>
    <source>
        <strain evidence="1 2">ATCC 24622</strain>
    </source>
</reference>
<organism evidence="1 2">
    <name type="scientific">Phialemonium thermophilum</name>
    <dbReference type="NCBI Taxonomy" id="223376"/>
    <lineage>
        <taxon>Eukaryota</taxon>
        <taxon>Fungi</taxon>
        <taxon>Dikarya</taxon>
        <taxon>Ascomycota</taxon>
        <taxon>Pezizomycotina</taxon>
        <taxon>Sordariomycetes</taxon>
        <taxon>Sordariomycetidae</taxon>
        <taxon>Cephalothecales</taxon>
        <taxon>Cephalothecaceae</taxon>
        <taxon>Phialemonium</taxon>
    </lineage>
</organism>
<sequence length="127" mass="14256">MSLPAHLPEHCDGHRGGSALSAGEGLQIGAIYAVDVVKRDGEKGIWKITTWKFKLIWTKGTWMWSGYSRTALDATWFVTYQLLHEQSEVEGLAPLHWHRTDAELVQKCRIAAPVPEQVVETLALSQF</sequence>
<accession>A0ABR3W0E3</accession>